<organism evidence="1 2">
    <name type="scientific">Caerostris darwini</name>
    <dbReference type="NCBI Taxonomy" id="1538125"/>
    <lineage>
        <taxon>Eukaryota</taxon>
        <taxon>Metazoa</taxon>
        <taxon>Ecdysozoa</taxon>
        <taxon>Arthropoda</taxon>
        <taxon>Chelicerata</taxon>
        <taxon>Arachnida</taxon>
        <taxon>Araneae</taxon>
        <taxon>Araneomorphae</taxon>
        <taxon>Entelegynae</taxon>
        <taxon>Araneoidea</taxon>
        <taxon>Araneidae</taxon>
        <taxon>Caerostris</taxon>
    </lineage>
</organism>
<name>A0AAV4PX96_9ARAC</name>
<proteinExistence type="predicted"/>
<accession>A0AAV4PX96</accession>
<comment type="caution">
    <text evidence="1">The sequence shown here is derived from an EMBL/GenBank/DDBJ whole genome shotgun (WGS) entry which is preliminary data.</text>
</comment>
<dbReference type="AlphaFoldDB" id="A0AAV4PX96"/>
<protein>
    <submittedName>
        <fullName evidence="1">Uncharacterized protein</fullName>
    </submittedName>
</protein>
<dbReference type="EMBL" id="BPLQ01003486">
    <property type="protein sequence ID" value="GIY00839.1"/>
    <property type="molecule type" value="Genomic_DNA"/>
</dbReference>
<dbReference type="Proteomes" id="UP001054837">
    <property type="component" value="Unassembled WGS sequence"/>
</dbReference>
<sequence length="103" mass="12306">MVKRFYFFYLRPAKQIIGMEEVKRRKIQSTEWSLGNKAASSRTGNKFSDRGKRFHREVFESCSGRRLLSGEEGNNSEKFVRSSKKRCMSIIIYGWVEVYLWYF</sequence>
<evidence type="ECO:0000313" key="2">
    <source>
        <dbReference type="Proteomes" id="UP001054837"/>
    </source>
</evidence>
<evidence type="ECO:0000313" key="1">
    <source>
        <dbReference type="EMBL" id="GIY00839.1"/>
    </source>
</evidence>
<keyword evidence="2" id="KW-1185">Reference proteome</keyword>
<reference evidence="1 2" key="1">
    <citation type="submission" date="2021-06" db="EMBL/GenBank/DDBJ databases">
        <title>Caerostris darwini draft genome.</title>
        <authorList>
            <person name="Kono N."/>
            <person name="Arakawa K."/>
        </authorList>
    </citation>
    <scope>NUCLEOTIDE SEQUENCE [LARGE SCALE GENOMIC DNA]</scope>
</reference>
<gene>
    <name evidence="1" type="ORF">CDAR_212631</name>
</gene>